<evidence type="ECO:0000313" key="10">
    <source>
        <dbReference type="Proteomes" id="UP000272888"/>
    </source>
</evidence>
<keyword evidence="9" id="KW-0808">Transferase</keyword>
<reference evidence="10" key="1">
    <citation type="submission" date="2018-09" db="EMBL/GenBank/DDBJ databases">
        <authorList>
            <person name="Livingstone P.G."/>
            <person name="Whitworth D.E."/>
        </authorList>
    </citation>
    <scope>NUCLEOTIDE SEQUENCE [LARGE SCALE GENOMIC DNA]</scope>
    <source>
        <strain evidence="10">CA051B</strain>
    </source>
</reference>
<keyword evidence="3" id="KW-1003">Cell membrane</keyword>
<dbReference type="Proteomes" id="UP000272888">
    <property type="component" value="Unassembled WGS sequence"/>
</dbReference>
<evidence type="ECO:0000256" key="4">
    <source>
        <dbReference type="ARBA" id="ARBA00022692"/>
    </source>
</evidence>
<proteinExistence type="inferred from homology"/>
<comment type="similarity">
    <text evidence="2">Belongs to the acyltransferase 3 family.</text>
</comment>
<accession>A0A3A8PRD0</accession>
<dbReference type="Pfam" id="PF01757">
    <property type="entry name" value="Acyl_transf_3"/>
    <property type="match status" value="1"/>
</dbReference>
<feature type="transmembrane region" description="Helical" evidence="7">
    <location>
        <begin position="184"/>
        <end position="204"/>
    </location>
</feature>
<keyword evidence="9" id="KW-0012">Acyltransferase</keyword>
<keyword evidence="4 7" id="KW-0812">Transmembrane</keyword>
<feature type="transmembrane region" description="Helical" evidence="7">
    <location>
        <begin position="210"/>
        <end position="234"/>
    </location>
</feature>
<dbReference type="InterPro" id="IPR002656">
    <property type="entry name" value="Acyl_transf_3_dom"/>
</dbReference>
<protein>
    <submittedName>
        <fullName evidence="9">Acyltransferase</fullName>
    </submittedName>
</protein>
<comment type="subcellular location">
    <subcellularLocation>
        <location evidence="1">Cell membrane</location>
        <topology evidence="1">Multi-pass membrane protein</topology>
    </subcellularLocation>
</comment>
<feature type="transmembrane region" description="Helical" evidence="7">
    <location>
        <begin position="326"/>
        <end position="348"/>
    </location>
</feature>
<feature type="transmembrane region" description="Helical" evidence="7">
    <location>
        <begin position="62"/>
        <end position="84"/>
    </location>
</feature>
<dbReference type="GO" id="GO:0005886">
    <property type="term" value="C:plasma membrane"/>
    <property type="evidence" value="ECO:0007669"/>
    <property type="project" value="UniProtKB-SubCell"/>
</dbReference>
<comment type="caution">
    <text evidence="9">The sequence shown here is derived from an EMBL/GenBank/DDBJ whole genome shotgun (WGS) entry which is preliminary data.</text>
</comment>
<feature type="transmembrane region" description="Helical" evidence="7">
    <location>
        <begin position="354"/>
        <end position="372"/>
    </location>
</feature>
<evidence type="ECO:0000256" key="1">
    <source>
        <dbReference type="ARBA" id="ARBA00004651"/>
    </source>
</evidence>
<evidence type="ECO:0000259" key="8">
    <source>
        <dbReference type="Pfam" id="PF01757"/>
    </source>
</evidence>
<evidence type="ECO:0000256" key="7">
    <source>
        <dbReference type="SAM" id="Phobius"/>
    </source>
</evidence>
<feature type="transmembrane region" description="Helical" evidence="7">
    <location>
        <begin position="105"/>
        <end position="124"/>
    </location>
</feature>
<name>A0A3A8PRD0_9BACT</name>
<evidence type="ECO:0000256" key="5">
    <source>
        <dbReference type="ARBA" id="ARBA00022989"/>
    </source>
</evidence>
<organism evidence="9 10">
    <name type="scientific">Corallococcus llansteffanensis</name>
    <dbReference type="NCBI Taxonomy" id="2316731"/>
    <lineage>
        <taxon>Bacteria</taxon>
        <taxon>Pseudomonadati</taxon>
        <taxon>Myxococcota</taxon>
        <taxon>Myxococcia</taxon>
        <taxon>Myxococcales</taxon>
        <taxon>Cystobacterineae</taxon>
        <taxon>Myxococcaceae</taxon>
        <taxon>Corallococcus</taxon>
    </lineage>
</organism>
<feature type="transmembrane region" description="Helical" evidence="7">
    <location>
        <begin position="144"/>
        <end position="163"/>
    </location>
</feature>
<sequence>MNAQPQALSASDAAVLATAAQARSLELDVLRFLSLTAMCTLHVLSTWWQAPDLAPQARAVAQLLHDACQFCVPVLFLVSLVLTARRLERDAAKGTVRSVGSRIGLLARPTFTWLGLYWLVGLALQSQGLASQWIFRIPLGPSPLATVMLAVHLWFMLVLLQMEPLFPRVHRAVERLTAGRPARALGLVVAVFALKAAVTGFMFQPSRAAIGAWMGLAAPFWLDLMVLGATWPLLQTLLPSRPSLTTFAVWGLGLPALAAGLNTLEVRYWMGQGVPELLAHSNWRVGNLLYGVALFAAVIVHKDWLLSRLSATVSMGLTRFGQSYAYGFYLAHALFLLTAELLAPRLGWPPSARLVFMLVMTFGGTGALLLLVSRTPRLGAWLGVR</sequence>
<feature type="transmembrane region" description="Helical" evidence="7">
    <location>
        <begin position="29"/>
        <end position="50"/>
    </location>
</feature>
<evidence type="ECO:0000256" key="2">
    <source>
        <dbReference type="ARBA" id="ARBA00007400"/>
    </source>
</evidence>
<dbReference type="GO" id="GO:0016413">
    <property type="term" value="F:O-acetyltransferase activity"/>
    <property type="evidence" value="ECO:0007669"/>
    <property type="project" value="TreeGrafter"/>
</dbReference>
<dbReference type="EMBL" id="RAWB01000153">
    <property type="protein sequence ID" value="RKH58578.1"/>
    <property type="molecule type" value="Genomic_DNA"/>
</dbReference>
<dbReference type="AlphaFoldDB" id="A0A3A8PRD0"/>
<dbReference type="RefSeq" id="WP_120644337.1">
    <property type="nucleotide sequence ID" value="NZ_RAWB01000153.1"/>
</dbReference>
<keyword evidence="5 7" id="KW-1133">Transmembrane helix</keyword>
<evidence type="ECO:0000256" key="6">
    <source>
        <dbReference type="ARBA" id="ARBA00023136"/>
    </source>
</evidence>
<keyword evidence="10" id="KW-1185">Reference proteome</keyword>
<gene>
    <name evidence="9" type="ORF">D7V93_16555</name>
</gene>
<evidence type="ECO:0000313" key="9">
    <source>
        <dbReference type="EMBL" id="RKH58578.1"/>
    </source>
</evidence>
<feature type="transmembrane region" description="Helical" evidence="7">
    <location>
        <begin position="288"/>
        <end position="305"/>
    </location>
</feature>
<feature type="domain" description="Acyltransferase 3" evidence="8">
    <location>
        <begin position="26"/>
        <end position="367"/>
    </location>
</feature>
<dbReference type="GO" id="GO:0009246">
    <property type="term" value="P:enterobacterial common antigen biosynthetic process"/>
    <property type="evidence" value="ECO:0007669"/>
    <property type="project" value="TreeGrafter"/>
</dbReference>
<keyword evidence="6 7" id="KW-0472">Membrane</keyword>
<evidence type="ECO:0000256" key="3">
    <source>
        <dbReference type="ARBA" id="ARBA00022475"/>
    </source>
</evidence>
<feature type="transmembrane region" description="Helical" evidence="7">
    <location>
        <begin position="246"/>
        <end position="268"/>
    </location>
</feature>
<dbReference type="PANTHER" id="PTHR40074:SF2">
    <property type="entry name" value="O-ACETYLTRANSFERASE WECH"/>
    <property type="match status" value="1"/>
</dbReference>
<dbReference type="PANTHER" id="PTHR40074">
    <property type="entry name" value="O-ACETYLTRANSFERASE WECH"/>
    <property type="match status" value="1"/>
</dbReference>